<organism evidence="1">
    <name type="scientific">Notodromas monacha</name>
    <dbReference type="NCBI Taxonomy" id="399045"/>
    <lineage>
        <taxon>Eukaryota</taxon>
        <taxon>Metazoa</taxon>
        <taxon>Ecdysozoa</taxon>
        <taxon>Arthropoda</taxon>
        <taxon>Crustacea</taxon>
        <taxon>Oligostraca</taxon>
        <taxon>Ostracoda</taxon>
        <taxon>Podocopa</taxon>
        <taxon>Podocopida</taxon>
        <taxon>Cypridocopina</taxon>
        <taxon>Cypridoidea</taxon>
        <taxon>Cyprididae</taxon>
        <taxon>Notodromas</taxon>
    </lineage>
</organism>
<evidence type="ECO:0000313" key="1">
    <source>
        <dbReference type="EMBL" id="CAD7284652.1"/>
    </source>
</evidence>
<sequence>MDIFLLTGLLKANCDLKKSHCVGLPHLGLRQLGEVGPNYMWRNGGPVGSDGTSRMTGTLVKNERGYIAWGCAVLHRTDMYSDLVAPVAGLGLTNPCIGHCRGTEIHAGPTRIAAGSGYAACWTSACAAATCMGGLWDWDHPRCTSLHRVLLLSLCHPLFWGGGTRMAAVAVAVTTVWAAATLGLATAVVAMGAAYWRLVVCVANKCLTMSSELQFKLESVEMRFAGWILDSFRFSQFKKLANNWVLTLLLACSTRLPTVAKMCEKCYPAAEGWVIRVYHDFEATDPNFRSVMCKASCEFANIDFCYVKSLQAPLDSYASPSGMWGTSKLSQLAKNVNWEEIESKMLKQIGANPVIRSMKGLDQVIIGSVVYPAVCKTPLDRSLKSLSEPIKSTEIMS</sequence>
<proteinExistence type="predicted"/>
<keyword evidence="2" id="KW-1185">Reference proteome</keyword>
<protein>
    <submittedName>
        <fullName evidence="1">Uncharacterized protein</fullName>
    </submittedName>
</protein>
<dbReference type="AlphaFoldDB" id="A0A7R9C2B6"/>
<accession>A0A7R9C2B6</accession>
<dbReference type="Proteomes" id="UP000678499">
    <property type="component" value="Unassembled WGS sequence"/>
</dbReference>
<dbReference type="EMBL" id="CAJPEX010009138">
    <property type="protein sequence ID" value="CAG0924804.1"/>
    <property type="molecule type" value="Genomic_DNA"/>
</dbReference>
<evidence type="ECO:0000313" key="2">
    <source>
        <dbReference type="Proteomes" id="UP000678499"/>
    </source>
</evidence>
<dbReference type="EMBL" id="OA891175">
    <property type="protein sequence ID" value="CAD7284652.1"/>
    <property type="molecule type" value="Genomic_DNA"/>
</dbReference>
<reference evidence="1" key="1">
    <citation type="submission" date="2020-11" db="EMBL/GenBank/DDBJ databases">
        <authorList>
            <person name="Tran Van P."/>
        </authorList>
    </citation>
    <scope>NUCLEOTIDE SEQUENCE</scope>
</reference>
<name>A0A7R9C2B6_9CRUS</name>
<gene>
    <name evidence="1" type="ORF">NMOB1V02_LOCUS12257</name>
</gene>